<evidence type="ECO:0000259" key="11">
    <source>
        <dbReference type="Pfam" id="PF07715"/>
    </source>
</evidence>
<proteinExistence type="inferred from homology"/>
<dbReference type="NCBIfam" id="TIGR04056">
    <property type="entry name" value="OMP_RagA_SusC"/>
    <property type="match status" value="1"/>
</dbReference>
<keyword evidence="3 8" id="KW-1134">Transmembrane beta strand</keyword>
<evidence type="ECO:0000256" key="7">
    <source>
        <dbReference type="ARBA" id="ARBA00023237"/>
    </source>
</evidence>
<accession>A0A1I1EAZ4</accession>
<evidence type="ECO:0000313" key="12">
    <source>
        <dbReference type="EMBL" id="SFB84271.1"/>
    </source>
</evidence>
<keyword evidence="7 8" id="KW-0998">Cell outer membrane</keyword>
<feature type="domain" description="TonB-dependent receptor-like beta-barrel" evidence="10">
    <location>
        <begin position="426"/>
        <end position="826"/>
    </location>
</feature>
<keyword evidence="13" id="KW-1185">Reference proteome</keyword>
<reference evidence="13" key="1">
    <citation type="submission" date="2016-10" db="EMBL/GenBank/DDBJ databases">
        <authorList>
            <person name="Varghese N."/>
            <person name="Submissions S."/>
        </authorList>
    </citation>
    <scope>NUCLEOTIDE SEQUENCE [LARGE SCALE GENOMIC DNA]</scope>
    <source>
        <strain evidence="13">DSM 24499</strain>
    </source>
</reference>
<dbReference type="InterPro" id="IPR023997">
    <property type="entry name" value="TonB-dep_OMP_SusC/RagA_CS"/>
</dbReference>
<keyword evidence="4 8" id="KW-0812">Transmembrane</keyword>
<evidence type="ECO:0000256" key="1">
    <source>
        <dbReference type="ARBA" id="ARBA00004571"/>
    </source>
</evidence>
<dbReference type="Pfam" id="PF07715">
    <property type="entry name" value="Plug"/>
    <property type="match status" value="1"/>
</dbReference>
<evidence type="ECO:0000256" key="6">
    <source>
        <dbReference type="ARBA" id="ARBA00023136"/>
    </source>
</evidence>
<dbReference type="FunFam" id="2.170.130.10:FF:000008">
    <property type="entry name" value="SusC/RagA family TonB-linked outer membrane protein"/>
    <property type="match status" value="1"/>
</dbReference>
<dbReference type="InterPro" id="IPR008969">
    <property type="entry name" value="CarboxyPept-like_regulatory"/>
</dbReference>
<comment type="similarity">
    <text evidence="8 9">Belongs to the TonB-dependent receptor family.</text>
</comment>
<dbReference type="Gene3D" id="2.170.130.10">
    <property type="entry name" value="TonB-dependent receptor, plug domain"/>
    <property type="match status" value="1"/>
</dbReference>
<keyword evidence="6 8" id="KW-0472">Membrane</keyword>
<evidence type="ECO:0000259" key="10">
    <source>
        <dbReference type="Pfam" id="PF00593"/>
    </source>
</evidence>
<dbReference type="PROSITE" id="PS00018">
    <property type="entry name" value="EF_HAND_1"/>
    <property type="match status" value="1"/>
</dbReference>
<keyword evidence="5 9" id="KW-0798">TonB box</keyword>
<dbReference type="Gene3D" id="2.40.170.20">
    <property type="entry name" value="TonB-dependent receptor, beta-barrel domain"/>
    <property type="match status" value="1"/>
</dbReference>
<name>A0A1I1EAZ4_9FLAO</name>
<dbReference type="OrthoDB" id="9768177at2"/>
<dbReference type="RefSeq" id="WP_092540129.1">
    <property type="nucleotide sequence ID" value="NZ_FOKV01000001.1"/>
</dbReference>
<dbReference type="InterPro" id="IPR023996">
    <property type="entry name" value="TonB-dep_OMP_SusC/RagA"/>
</dbReference>
<dbReference type="Proteomes" id="UP000199438">
    <property type="component" value="Unassembled WGS sequence"/>
</dbReference>
<dbReference type="InterPro" id="IPR018247">
    <property type="entry name" value="EF_Hand_1_Ca_BS"/>
</dbReference>
<dbReference type="InterPro" id="IPR012910">
    <property type="entry name" value="Plug_dom"/>
</dbReference>
<dbReference type="InterPro" id="IPR039426">
    <property type="entry name" value="TonB-dep_rcpt-like"/>
</dbReference>
<dbReference type="EMBL" id="FOKV01000001">
    <property type="protein sequence ID" value="SFB84271.1"/>
    <property type="molecule type" value="Genomic_DNA"/>
</dbReference>
<dbReference type="InterPro" id="IPR037066">
    <property type="entry name" value="Plug_dom_sf"/>
</dbReference>
<evidence type="ECO:0000256" key="2">
    <source>
        <dbReference type="ARBA" id="ARBA00022448"/>
    </source>
</evidence>
<keyword evidence="2 8" id="KW-0813">Transport</keyword>
<dbReference type="STRING" id="1334022.SAMN04487907_101877"/>
<dbReference type="NCBIfam" id="TIGR04057">
    <property type="entry name" value="SusC_RagA_signa"/>
    <property type="match status" value="1"/>
</dbReference>
<dbReference type="PROSITE" id="PS52016">
    <property type="entry name" value="TONB_DEPENDENT_REC_3"/>
    <property type="match status" value="1"/>
</dbReference>
<dbReference type="InterPro" id="IPR000531">
    <property type="entry name" value="Beta-barrel_TonB"/>
</dbReference>
<dbReference type="AlphaFoldDB" id="A0A1I1EAZ4"/>
<organism evidence="12 13">
    <name type="scientific">Zunongwangia mangrovi</name>
    <dbReference type="NCBI Taxonomy" id="1334022"/>
    <lineage>
        <taxon>Bacteria</taxon>
        <taxon>Pseudomonadati</taxon>
        <taxon>Bacteroidota</taxon>
        <taxon>Flavobacteriia</taxon>
        <taxon>Flavobacteriales</taxon>
        <taxon>Flavobacteriaceae</taxon>
        <taxon>Zunongwangia</taxon>
    </lineage>
</organism>
<dbReference type="Pfam" id="PF00593">
    <property type="entry name" value="TonB_dep_Rec_b-barrel"/>
    <property type="match status" value="1"/>
</dbReference>
<dbReference type="SUPFAM" id="SSF49464">
    <property type="entry name" value="Carboxypeptidase regulatory domain-like"/>
    <property type="match status" value="1"/>
</dbReference>
<evidence type="ECO:0000256" key="3">
    <source>
        <dbReference type="ARBA" id="ARBA00022452"/>
    </source>
</evidence>
<dbReference type="InterPro" id="IPR036942">
    <property type="entry name" value="Beta-barrel_TonB_sf"/>
</dbReference>
<evidence type="ECO:0000256" key="9">
    <source>
        <dbReference type="RuleBase" id="RU003357"/>
    </source>
</evidence>
<dbReference type="Pfam" id="PF13715">
    <property type="entry name" value="CarbopepD_reg_2"/>
    <property type="match status" value="1"/>
</dbReference>
<evidence type="ECO:0000313" key="13">
    <source>
        <dbReference type="Proteomes" id="UP000199438"/>
    </source>
</evidence>
<feature type="domain" description="TonB-dependent receptor plug" evidence="11">
    <location>
        <begin position="125"/>
        <end position="258"/>
    </location>
</feature>
<dbReference type="Gene3D" id="2.60.40.1120">
    <property type="entry name" value="Carboxypeptidase-like, regulatory domain"/>
    <property type="match status" value="1"/>
</dbReference>
<evidence type="ECO:0000256" key="5">
    <source>
        <dbReference type="ARBA" id="ARBA00023077"/>
    </source>
</evidence>
<evidence type="ECO:0000256" key="4">
    <source>
        <dbReference type="ARBA" id="ARBA00022692"/>
    </source>
</evidence>
<evidence type="ECO:0000256" key="8">
    <source>
        <dbReference type="PROSITE-ProRule" id="PRU01360"/>
    </source>
</evidence>
<dbReference type="GO" id="GO:0009279">
    <property type="term" value="C:cell outer membrane"/>
    <property type="evidence" value="ECO:0007669"/>
    <property type="project" value="UniProtKB-SubCell"/>
</dbReference>
<gene>
    <name evidence="12" type="ORF">SAMN04487907_101877</name>
</gene>
<dbReference type="SUPFAM" id="SSF56935">
    <property type="entry name" value="Porins"/>
    <property type="match status" value="1"/>
</dbReference>
<sequence>MSRLLLIIKRFEHYNSKHFCIIGCMLLSLVGTAQKTVSGTVTDADGTVLMGVNVIEKNTSNGVTTDFNGNYTIDVQDQTVLVFSFLGFETKEVLVLDKKEVNVRLSENQESLEEVVVIGYGVQKLSNVNSSVSSVKAEDIQNLSQVSVDQMLQGKAAGVTVTNNSGQPGSAVSVKIRGTSSLSGTNEPLYVIDGVPISGDATNQSTSGRPVAGGNFSNAGNVAVSPLSSINPNDIESIDILKDASATAIYGSRGANGVVIITTKSGKSGKGRLTLDSYVSFQEQSKFLDVMNLREYAVLQNDLAETYGISPRIEFARPQLLGDGTNWQDEIYQTAMFENYQVSFGGGKENVNYYISGGYTNQEGTVIGSAFKRYTFLTNLDAKLKDWLKVGVNINSGFTDQDITLNGQQNGIISTSLLSTPDVAVRNLDGSYAGPPEDGNLGSFINPVASALLRTNQLDTKNFYGNVFAEINLFKGLKYRFELGGNASFNNNKQFNPTYQWGSAINDRATLDVRNQDSYSLNVKNLLTYSRSFDKHNVTLLLGQEANDAHWKGLSVQGAGFVSNNLPELSVSDPDEFIYQDQYKGSQALYSYFTRLIYDFNNKYSLTASFRADGSSKFAKENKWGYFPAVSGSWNISNEDFMENINEHLNNLRIKVGYGETGNQQIGNYLYGSTINAVPTGLGQGFLVSNIDNPDLQWETSKQTNIGLDFSLFENSLSTTVEVYNKTSENFLYQAPLPLYLTGGQGYEGGVAAPYINIGEMENKGIDVTVKYNKNFGDFSWNSSLVLSKYNNEVVSVYSGASIQKSVAFNDYTTGIVTNTTSGRPIGQFYGLETRRIIRTEEELAQAPQTFFGTSAQTSQLGDIEYVDQNGDGFIDDSDLTFIGNPNPDFTYGFTNKFNYMGFELSVFLQGTVGNEILNLTRRATTLNTNLYQNQLAEAIDFWSPDNIDGELPRPVGSLGHPNIRVSDRYVEDGTYLRIQNLTFGYTLPTEVVNKFYLSKLRIYTSAQNLLTFTDYSGYDPEVGAFNQDALLNGVDNGRYPTPRTITLGVNVEF</sequence>
<comment type="subcellular location">
    <subcellularLocation>
        <location evidence="1 8">Cell outer membrane</location>
        <topology evidence="1 8">Multi-pass membrane protein</topology>
    </subcellularLocation>
</comment>
<protein>
    <submittedName>
        <fullName evidence="12">TonB-linked outer membrane protein, SusC/RagA family</fullName>
    </submittedName>
</protein>